<dbReference type="EMBL" id="JADINA010000029">
    <property type="protein sequence ID" value="MBO8426586.1"/>
    <property type="molecule type" value="Genomic_DNA"/>
</dbReference>
<evidence type="ECO:0000313" key="1">
    <source>
        <dbReference type="EMBL" id="MBO8426586.1"/>
    </source>
</evidence>
<gene>
    <name evidence="1" type="ORF">IAC61_04620</name>
</gene>
<name>A0A9D9DHF4_9FIRM</name>
<organism evidence="1 2">
    <name type="scientific">Candidatus Alloenteromonas pullistercoris</name>
    <dbReference type="NCBI Taxonomy" id="2840785"/>
    <lineage>
        <taxon>Bacteria</taxon>
        <taxon>Bacillati</taxon>
        <taxon>Bacillota</taxon>
        <taxon>Bacillota incertae sedis</taxon>
        <taxon>Candidatus Alloenteromonas</taxon>
    </lineage>
</organism>
<comment type="caution">
    <text evidence="1">The sequence shown here is derived from an EMBL/GenBank/DDBJ whole genome shotgun (WGS) entry which is preliminary data.</text>
</comment>
<reference evidence="1" key="1">
    <citation type="submission" date="2020-10" db="EMBL/GenBank/DDBJ databases">
        <authorList>
            <person name="Gilroy R."/>
        </authorList>
    </citation>
    <scope>NUCLEOTIDE SEQUENCE</scope>
    <source>
        <strain evidence="1">17113</strain>
    </source>
</reference>
<accession>A0A9D9DHF4</accession>
<dbReference type="AlphaFoldDB" id="A0A9D9DHF4"/>
<sequence length="51" mass="5249">MSELKGQLLGILLTLIAFAAVGGVMMSALTNTGDAIESKVNEEVSLIATLN</sequence>
<evidence type="ECO:0000313" key="2">
    <source>
        <dbReference type="Proteomes" id="UP000823634"/>
    </source>
</evidence>
<reference evidence="1" key="2">
    <citation type="journal article" date="2021" name="PeerJ">
        <title>Extensive microbial diversity within the chicken gut microbiome revealed by metagenomics and culture.</title>
        <authorList>
            <person name="Gilroy R."/>
            <person name="Ravi A."/>
            <person name="Getino M."/>
            <person name="Pursley I."/>
            <person name="Horton D.L."/>
            <person name="Alikhan N.F."/>
            <person name="Baker D."/>
            <person name="Gharbi K."/>
            <person name="Hall N."/>
            <person name="Watson M."/>
            <person name="Adriaenssens E.M."/>
            <person name="Foster-Nyarko E."/>
            <person name="Jarju S."/>
            <person name="Secka A."/>
            <person name="Antonio M."/>
            <person name="Oren A."/>
            <person name="Chaudhuri R.R."/>
            <person name="La Ragione R."/>
            <person name="Hildebrand F."/>
            <person name="Pallen M.J."/>
        </authorList>
    </citation>
    <scope>NUCLEOTIDE SEQUENCE</scope>
    <source>
        <strain evidence="1">17113</strain>
    </source>
</reference>
<protein>
    <submittedName>
        <fullName evidence="1">Uncharacterized protein</fullName>
    </submittedName>
</protein>
<dbReference type="Proteomes" id="UP000823634">
    <property type="component" value="Unassembled WGS sequence"/>
</dbReference>
<proteinExistence type="predicted"/>